<reference evidence="2 3" key="1">
    <citation type="submission" date="2015-09" db="EMBL/GenBank/DDBJ databases">
        <title>Genome sequencing project for genomic taxonomy and phylogenomics of Bacillus-like bacteria.</title>
        <authorList>
            <person name="Liu B."/>
            <person name="Wang J."/>
            <person name="Zhu Y."/>
            <person name="Liu G."/>
            <person name="Chen Q."/>
            <person name="Chen Z."/>
            <person name="Lan J."/>
            <person name="Che J."/>
            <person name="Ge C."/>
            <person name="Shi H."/>
            <person name="Pan Z."/>
            <person name="Liu X."/>
        </authorList>
    </citation>
    <scope>NUCLEOTIDE SEQUENCE [LARGE SCALE GENOMIC DNA]</scope>
    <source>
        <strain evidence="2 3">DSM 8552</strain>
    </source>
</reference>
<accession>A0ABR5NCB7</accession>
<gene>
    <name evidence="2" type="ORF">AN963_05335</name>
</gene>
<dbReference type="Pfam" id="PF08241">
    <property type="entry name" value="Methyltransf_11"/>
    <property type="match status" value="1"/>
</dbReference>
<feature type="domain" description="Methyltransferase type 11" evidence="1">
    <location>
        <begin position="50"/>
        <end position="145"/>
    </location>
</feature>
<dbReference type="CDD" id="cd02440">
    <property type="entry name" value="AdoMet_MTases"/>
    <property type="match status" value="1"/>
</dbReference>
<dbReference type="EMBL" id="LJJB01000007">
    <property type="protein sequence ID" value="KQL49195.1"/>
    <property type="molecule type" value="Genomic_DNA"/>
</dbReference>
<organism evidence="2 3">
    <name type="scientific">Brevibacillus choshinensis</name>
    <dbReference type="NCBI Taxonomy" id="54911"/>
    <lineage>
        <taxon>Bacteria</taxon>
        <taxon>Bacillati</taxon>
        <taxon>Bacillota</taxon>
        <taxon>Bacilli</taxon>
        <taxon>Bacillales</taxon>
        <taxon>Paenibacillaceae</taxon>
        <taxon>Brevibacillus</taxon>
    </lineage>
</organism>
<dbReference type="RefSeq" id="WP_055743492.1">
    <property type="nucleotide sequence ID" value="NZ_LJJB01000007.1"/>
</dbReference>
<dbReference type="InterPro" id="IPR029063">
    <property type="entry name" value="SAM-dependent_MTases_sf"/>
</dbReference>
<dbReference type="InterPro" id="IPR013216">
    <property type="entry name" value="Methyltransf_11"/>
</dbReference>
<dbReference type="GO" id="GO:0008168">
    <property type="term" value="F:methyltransferase activity"/>
    <property type="evidence" value="ECO:0007669"/>
    <property type="project" value="UniProtKB-KW"/>
</dbReference>
<dbReference type="PANTHER" id="PTHR43591">
    <property type="entry name" value="METHYLTRANSFERASE"/>
    <property type="match status" value="1"/>
</dbReference>
<dbReference type="PANTHER" id="PTHR43591:SF110">
    <property type="entry name" value="RHODANESE DOMAIN-CONTAINING PROTEIN"/>
    <property type="match status" value="1"/>
</dbReference>
<keyword evidence="2" id="KW-0489">Methyltransferase</keyword>
<dbReference type="Gene3D" id="3.40.50.150">
    <property type="entry name" value="Vaccinia Virus protein VP39"/>
    <property type="match status" value="1"/>
</dbReference>
<comment type="caution">
    <text evidence="2">The sequence shown here is derived from an EMBL/GenBank/DDBJ whole genome shotgun (WGS) entry which is preliminary data.</text>
</comment>
<name>A0ABR5NCB7_BRECH</name>
<sequence>MVKKDEVKKAVQEQFGRNAEQYVQSQSHAKGDDLDLLVDWMQPQSNWTVLDIATGGGHVARKLSSHVELVVATDLTRPMLEAASRANRIAEAEHILYVQADAEGLPFLDESFDAVTCRIAAHHFPDPEAFIGEVSRVLRPGGNFLLIDNVAPDDSDLAEFMNQIEKLRDPSHVRCLSASEWRSLMDRHGLVGRMQRHRTKKFGFPQWVKRTSESEQQEQTVENALLLATDKQKDYLDMKIENGRVLTHQIEEWMVLCTKTRGDQ</sequence>
<evidence type="ECO:0000313" key="3">
    <source>
        <dbReference type="Proteomes" id="UP000051063"/>
    </source>
</evidence>
<dbReference type="Proteomes" id="UP000051063">
    <property type="component" value="Unassembled WGS sequence"/>
</dbReference>
<evidence type="ECO:0000313" key="2">
    <source>
        <dbReference type="EMBL" id="KQL49195.1"/>
    </source>
</evidence>
<proteinExistence type="predicted"/>
<keyword evidence="3" id="KW-1185">Reference proteome</keyword>
<dbReference type="GO" id="GO:0032259">
    <property type="term" value="P:methylation"/>
    <property type="evidence" value="ECO:0007669"/>
    <property type="project" value="UniProtKB-KW"/>
</dbReference>
<dbReference type="SUPFAM" id="SSF53335">
    <property type="entry name" value="S-adenosyl-L-methionine-dependent methyltransferases"/>
    <property type="match status" value="1"/>
</dbReference>
<keyword evidence="2" id="KW-0808">Transferase</keyword>
<evidence type="ECO:0000259" key="1">
    <source>
        <dbReference type="Pfam" id="PF08241"/>
    </source>
</evidence>
<protein>
    <submittedName>
        <fullName evidence="2">Methylase</fullName>
    </submittedName>
</protein>